<accession>A0ABT6T527</accession>
<sequence length="290" mass="30493">MILRPLRDTADDLADVQRITTAAFAAPGVPPEPPPAPARQARLDALHRHFVRHDPDGSLIAYDASGALGAVVASRRESVWGLSLLVVAPEAQGKGVGRALLDRALAYGEGCARGIISGSLDPRAARAYWAAGFALHPAIRLEGALDPARLPTPGGPLSEGGDPDFLDAVDRQVRGGAHGPDHAELLRDCRLLTVDAADGRGYCFIDMSLPDKVELMGLCATTDAVAARLLTAALRDVPAGRNVKISNVTAEQRWAVDIALTAGLQPEPGGYLCLRGMRPPVGFVPTGKYL</sequence>
<dbReference type="Gene3D" id="3.40.630.30">
    <property type="match status" value="1"/>
</dbReference>
<keyword evidence="3" id="KW-1185">Reference proteome</keyword>
<evidence type="ECO:0000313" key="3">
    <source>
        <dbReference type="Proteomes" id="UP001237105"/>
    </source>
</evidence>
<dbReference type="EMBL" id="JASCIS010000042">
    <property type="protein sequence ID" value="MDI3422750.1"/>
    <property type="molecule type" value="Genomic_DNA"/>
</dbReference>
<protein>
    <submittedName>
        <fullName evidence="2">GNAT family N-acetyltransferase</fullName>
        <ecNumber evidence="2">2.3.1.-</ecNumber>
    </submittedName>
</protein>
<dbReference type="PROSITE" id="PS51186">
    <property type="entry name" value="GNAT"/>
    <property type="match status" value="1"/>
</dbReference>
<dbReference type="InterPro" id="IPR016181">
    <property type="entry name" value="Acyl_CoA_acyltransferase"/>
</dbReference>
<dbReference type="SUPFAM" id="SSF55729">
    <property type="entry name" value="Acyl-CoA N-acyltransferases (Nat)"/>
    <property type="match status" value="1"/>
</dbReference>
<evidence type="ECO:0000259" key="1">
    <source>
        <dbReference type="PROSITE" id="PS51186"/>
    </source>
</evidence>
<reference evidence="2 3" key="1">
    <citation type="submission" date="2023-05" db="EMBL/GenBank/DDBJ databases">
        <title>Draft genome sequence of Streptomyces sp. B-S-A12 isolated from a cave soil in Thailand.</title>
        <authorList>
            <person name="Chamroensaksri N."/>
            <person name="Muangham S."/>
        </authorList>
    </citation>
    <scope>NUCLEOTIDE SEQUENCE [LARGE SCALE GENOMIC DNA]</scope>
    <source>
        <strain evidence="2 3">B-S-A12</strain>
    </source>
</reference>
<evidence type="ECO:0000313" key="2">
    <source>
        <dbReference type="EMBL" id="MDI3422750.1"/>
    </source>
</evidence>
<dbReference type="RefSeq" id="WP_282538606.1">
    <property type="nucleotide sequence ID" value="NZ_JASCIS010000042.1"/>
</dbReference>
<gene>
    <name evidence="2" type="ORF">QIT00_30135</name>
</gene>
<proteinExistence type="predicted"/>
<feature type="domain" description="N-acetyltransferase" evidence="1">
    <location>
        <begin position="1"/>
        <end position="153"/>
    </location>
</feature>
<comment type="caution">
    <text evidence="2">The sequence shown here is derived from an EMBL/GenBank/DDBJ whole genome shotgun (WGS) entry which is preliminary data.</text>
</comment>
<dbReference type="EC" id="2.3.1.-" evidence="2"/>
<organism evidence="2 3">
    <name type="scientific">Streptomyces luteolus</name>
    <dbReference type="NCBI Taxonomy" id="3043615"/>
    <lineage>
        <taxon>Bacteria</taxon>
        <taxon>Bacillati</taxon>
        <taxon>Actinomycetota</taxon>
        <taxon>Actinomycetes</taxon>
        <taxon>Kitasatosporales</taxon>
        <taxon>Streptomycetaceae</taxon>
        <taxon>Streptomyces</taxon>
    </lineage>
</organism>
<keyword evidence="2" id="KW-0808">Transferase</keyword>
<dbReference type="GO" id="GO:0016746">
    <property type="term" value="F:acyltransferase activity"/>
    <property type="evidence" value="ECO:0007669"/>
    <property type="project" value="UniProtKB-KW"/>
</dbReference>
<dbReference type="CDD" id="cd04301">
    <property type="entry name" value="NAT_SF"/>
    <property type="match status" value="1"/>
</dbReference>
<dbReference type="Proteomes" id="UP001237105">
    <property type="component" value="Unassembled WGS sequence"/>
</dbReference>
<dbReference type="Pfam" id="PF00583">
    <property type="entry name" value="Acetyltransf_1"/>
    <property type="match status" value="1"/>
</dbReference>
<name>A0ABT6T527_9ACTN</name>
<dbReference type="InterPro" id="IPR000182">
    <property type="entry name" value="GNAT_dom"/>
</dbReference>
<keyword evidence="2" id="KW-0012">Acyltransferase</keyword>